<evidence type="ECO:0000256" key="4">
    <source>
        <dbReference type="ARBA" id="ARBA00023239"/>
    </source>
</evidence>
<evidence type="ECO:0000256" key="8">
    <source>
        <dbReference type="ARBA" id="ARBA00048617"/>
    </source>
</evidence>
<keyword evidence="11" id="KW-1185">Reference proteome</keyword>
<dbReference type="PANTHER" id="PTHR38042:SF1">
    <property type="entry name" value="UROPORPHYRINOGEN-III SYNTHASE, CHLOROPLASTIC"/>
    <property type="match status" value="1"/>
</dbReference>
<comment type="similarity">
    <text evidence="2 9">Belongs to the uroporphyrinogen-III synthase family.</text>
</comment>
<dbReference type="SUPFAM" id="SSF69618">
    <property type="entry name" value="HemD-like"/>
    <property type="match status" value="1"/>
</dbReference>
<dbReference type="GO" id="GO:0004852">
    <property type="term" value="F:uroporphyrinogen-III synthase activity"/>
    <property type="evidence" value="ECO:0007669"/>
    <property type="project" value="UniProtKB-UniRule"/>
</dbReference>
<dbReference type="EC" id="4.2.1.75" evidence="3 9"/>
<dbReference type="InterPro" id="IPR039793">
    <property type="entry name" value="UROS/Hem4"/>
</dbReference>
<comment type="function">
    <text evidence="6 9">Catalyzes cyclization of the linear tetrapyrrole, hydroxymethylbilane, to the macrocyclic uroporphyrinogen III.</text>
</comment>
<dbReference type="CDD" id="cd06578">
    <property type="entry name" value="HemD"/>
    <property type="match status" value="1"/>
</dbReference>
<dbReference type="PANTHER" id="PTHR38042">
    <property type="entry name" value="UROPORPHYRINOGEN-III SYNTHASE, CHLOROPLASTIC"/>
    <property type="match status" value="1"/>
</dbReference>
<comment type="caution">
    <text evidence="10">The sequence shown here is derived from an EMBL/GenBank/DDBJ whole genome shotgun (WGS) entry which is preliminary data.</text>
</comment>
<dbReference type="GO" id="GO:0006782">
    <property type="term" value="P:protoporphyrinogen IX biosynthetic process"/>
    <property type="evidence" value="ECO:0007669"/>
    <property type="project" value="UniProtKB-UniRule"/>
</dbReference>
<evidence type="ECO:0000256" key="1">
    <source>
        <dbReference type="ARBA" id="ARBA00004772"/>
    </source>
</evidence>
<proteinExistence type="inferred from homology"/>
<organism evidence="10 11">
    <name type="scientific">Caldimonas thermodepolymerans</name>
    <dbReference type="NCBI Taxonomy" id="215580"/>
    <lineage>
        <taxon>Bacteria</taxon>
        <taxon>Pseudomonadati</taxon>
        <taxon>Pseudomonadota</taxon>
        <taxon>Betaproteobacteria</taxon>
        <taxon>Burkholderiales</taxon>
        <taxon>Sphaerotilaceae</taxon>
        <taxon>Caldimonas</taxon>
    </lineage>
</organism>
<evidence type="ECO:0000256" key="7">
    <source>
        <dbReference type="ARBA" id="ARBA00040167"/>
    </source>
</evidence>
<comment type="pathway">
    <text evidence="1 9">Porphyrin-containing compound metabolism; protoporphyrin-IX biosynthesis; coproporphyrinogen-III from 5-aminolevulinate: step 3/4.</text>
</comment>
<dbReference type="RefSeq" id="WP_104358736.1">
    <property type="nucleotide sequence ID" value="NZ_CALFFA010000017.1"/>
</dbReference>
<evidence type="ECO:0000313" key="11">
    <source>
        <dbReference type="Proteomes" id="UP000239406"/>
    </source>
</evidence>
<evidence type="ECO:0000256" key="9">
    <source>
        <dbReference type="RuleBase" id="RU366031"/>
    </source>
</evidence>
<sequence length="261" mass="28448">MKVLVTRPAAQAGEWVEGLRRGGIEAEALPLIGIGAPADVAAVHRAWRQLRDYRMVMFVSPNAVEQFFALRPEGVAWPDTVQAASPGPGTARALLAAGVPPQRLVQPSDDAAQFDSETLWAQRLCHEDWQGAAVLVVRGEGGRNWLAERWREAGARVDFVSAYRRQPPELDARAEALLAQALAQPRGHLWFFSSSEVIDHLERCCAERGLQPPWGAMLALATHPRIAQRARALGIVAPLECRPALAAVQATIRRSIQSSAP</sequence>
<dbReference type="Proteomes" id="UP000239406">
    <property type="component" value="Unassembled WGS sequence"/>
</dbReference>
<name>A0A2S5T123_9BURK</name>
<dbReference type="AlphaFoldDB" id="A0A2S5T123"/>
<dbReference type="EMBL" id="PSNY01000022">
    <property type="protein sequence ID" value="PPE68642.1"/>
    <property type="molecule type" value="Genomic_DNA"/>
</dbReference>
<keyword evidence="4 9" id="KW-0456">Lyase</keyword>
<comment type="catalytic activity">
    <reaction evidence="8 9">
        <text>hydroxymethylbilane = uroporphyrinogen III + H2O</text>
        <dbReference type="Rhea" id="RHEA:18965"/>
        <dbReference type="ChEBI" id="CHEBI:15377"/>
        <dbReference type="ChEBI" id="CHEBI:57308"/>
        <dbReference type="ChEBI" id="CHEBI:57845"/>
        <dbReference type="EC" id="4.2.1.75"/>
    </reaction>
</comment>
<reference evidence="10 11" key="1">
    <citation type="submission" date="2018-02" db="EMBL/GenBank/DDBJ databases">
        <title>Reclassifiation of [Polyangium] brachysporum DSM 7029 as Guopingzhaonella breviflexa gen. nov., sp. nov., a member of the family Comamonadaceae.</title>
        <authorList>
            <person name="Tang B."/>
        </authorList>
    </citation>
    <scope>NUCLEOTIDE SEQUENCE [LARGE SCALE GENOMIC DNA]</scope>
    <source>
        <strain evidence="10 11">DSM 15344</strain>
    </source>
</reference>
<protein>
    <recommendedName>
        <fullName evidence="7 9">Uroporphyrinogen-III synthase</fullName>
        <ecNumber evidence="3 9">4.2.1.75</ecNumber>
    </recommendedName>
</protein>
<dbReference type="Gene3D" id="3.40.50.10090">
    <property type="match status" value="2"/>
</dbReference>
<gene>
    <name evidence="10" type="ORF">C1702_16070</name>
</gene>
<dbReference type="Pfam" id="PF02602">
    <property type="entry name" value="HEM4"/>
    <property type="match status" value="1"/>
</dbReference>
<evidence type="ECO:0000313" key="10">
    <source>
        <dbReference type="EMBL" id="PPE68642.1"/>
    </source>
</evidence>
<evidence type="ECO:0000256" key="5">
    <source>
        <dbReference type="ARBA" id="ARBA00023244"/>
    </source>
</evidence>
<evidence type="ECO:0000256" key="6">
    <source>
        <dbReference type="ARBA" id="ARBA00037589"/>
    </source>
</evidence>
<dbReference type="UniPathway" id="UPA00251">
    <property type="reaction ID" value="UER00320"/>
</dbReference>
<dbReference type="GO" id="GO:0006780">
    <property type="term" value="P:uroporphyrinogen III biosynthetic process"/>
    <property type="evidence" value="ECO:0007669"/>
    <property type="project" value="UniProtKB-UniRule"/>
</dbReference>
<evidence type="ECO:0000256" key="3">
    <source>
        <dbReference type="ARBA" id="ARBA00013109"/>
    </source>
</evidence>
<accession>A0A2S5T123</accession>
<keyword evidence="5 9" id="KW-0627">Porphyrin biosynthesis</keyword>
<evidence type="ECO:0000256" key="2">
    <source>
        <dbReference type="ARBA" id="ARBA00008133"/>
    </source>
</evidence>
<dbReference type="InterPro" id="IPR036108">
    <property type="entry name" value="4pyrrol_syn_uPrphyn_synt_sf"/>
</dbReference>
<dbReference type="InterPro" id="IPR003754">
    <property type="entry name" value="4pyrrol_synth_uPrphyn_synth"/>
</dbReference>